<evidence type="ECO:0000256" key="1">
    <source>
        <dbReference type="SAM" id="Phobius"/>
    </source>
</evidence>
<keyword evidence="3" id="KW-1185">Reference proteome</keyword>
<name>A0A162F0F2_9BACI</name>
<accession>A0A162F0F2</accession>
<dbReference type="EMBL" id="LTAO01000003">
    <property type="protein sequence ID" value="KYG34170.1"/>
    <property type="molecule type" value="Genomic_DNA"/>
</dbReference>
<dbReference type="InterPro" id="IPR009577">
    <property type="entry name" value="Sm_multidrug_ex"/>
</dbReference>
<dbReference type="OrthoDB" id="6400183at2"/>
<dbReference type="STRING" id="519424.AZF04_15025"/>
<keyword evidence="1" id="KW-0472">Membrane</keyword>
<gene>
    <name evidence="2" type="ORF">AZF04_15025</name>
</gene>
<organism evidence="2 3">
    <name type="scientific">Alkalihalobacillus trypoxylicola</name>
    <dbReference type="NCBI Taxonomy" id="519424"/>
    <lineage>
        <taxon>Bacteria</taxon>
        <taxon>Bacillati</taxon>
        <taxon>Bacillota</taxon>
        <taxon>Bacilli</taxon>
        <taxon>Bacillales</taxon>
        <taxon>Bacillaceae</taxon>
        <taxon>Alkalihalobacillus</taxon>
    </lineage>
</organism>
<evidence type="ECO:0000313" key="2">
    <source>
        <dbReference type="EMBL" id="KYG34170.1"/>
    </source>
</evidence>
<evidence type="ECO:0008006" key="4">
    <source>
        <dbReference type="Google" id="ProtNLM"/>
    </source>
</evidence>
<dbReference type="AlphaFoldDB" id="A0A162F0F2"/>
<keyword evidence="1" id="KW-1133">Transmembrane helix</keyword>
<dbReference type="Pfam" id="PF06695">
    <property type="entry name" value="Sm_multidrug_ex"/>
    <property type="match status" value="1"/>
</dbReference>
<protein>
    <recommendedName>
        <fullName evidence="4">Small multi-drug export protein</fullName>
    </recommendedName>
</protein>
<feature type="transmembrane region" description="Helical" evidence="1">
    <location>
        <begin position="42"/>
        <end position="68"/>
    </location>
</feature>
<sequence length="151" mass="16900">MMQDIIRYIHDLDVIYQYLGIFIISIIPFFESYLAIPVGIALGFPTIAVIIIGIVGNILSVVAFIWLIDKFRKPKKDKEGGRWKRAQGLFQKYGVPGVSFAGPLYGYHIGAIIAIAAGTSREYVTLWQIIAISVWSMAIGIAFHFGFQLFI</sequence>
<keyword evidence="1" id="KW-0812">Transmembrane</keyword>
<reference evidence="2" key="1">
    <citation type="submission" date="2016-02" db="EMBL/GenBank/DDBJ databases">
        <title>Genome sequence of Bacillus trypoxylicola KCTC 13244(T).</title>
        <authorList>
            <person name="Jeong H."/>
            <person name="Park S.-H."/>
            <person name="Choi S.-K."/>
        </authorList>
    </citation>
    <scope>NUCLEOTIDE SEQUENCE [LARGE SCALE GENOMIC DNA]</scope>
    <source>
        <strain evidence="2">KCTC 13244</strain>
    </source>
</reference>
<feature type="transmembrane region" description="Helical" evidence="1">
    <location>
        <begin position="93"/>
        <end position="118"/>
    </location>
</feature>
<feature type="transmembrane region" description="Helical" evidence="1">
    <location>
        <begin position="124"/>
        <end position="147"/>
    </location>
</feature>
<comment type="caution">
    <text evidence="2">The sequence shown here is derived from an EMBL/GenBank/DDBJ whole genome shotgun (WGS) entry which is preliminary data.</text>
</comment>
<evidence type="ECO:0000313" key="3">
    <source>
        <dbReference type="Proteomes" id="UP000075806"/>
    </source>
</evidence>
<dbReference type="Proteomes" id="UP000075806">
    <property type="component" value="Unassembled WGS sequence"/>
</dbReference>
<proteinExistence type="predicted"/>